<dbReference type="Gene3D" id="3.30.390.110">
    <property type="match status" value="1"/>
</dbReference>
<dbReference type="InterPro" id="IPR009053">
    <property type="entry name" value="Prefoldin"/>
</dbReference>
<evidence type="ECO:0000256" key="5">
    <source>
        <dbReference type="ARBA" id="ARBA00023274"/>
    </source>
</evidence>
<dbReference type="SUPFAM" id="SSF46579">
    <property type="entry name" value="Prefoldin"/>
    <property type="match status" value="1"/>
</dbReference>
<dbReference type="OrthoDB" id="248120at2759"/>
<dbReference type="GO" id="GO:1990904">
    <property type="term" value="C:ribonucleoprotein complex"/>
    <property type="evidence" value="ECO:0007669"/>
    <property type="project" value="UniProtKB-KW"/>
</dbReference>
<dbReference type="Pfam" id="PF01920">
    <property type="entry name" value="Prefoldin_2"/>
    <property type="match status" value="1"/>
</dbReference>
<evidence type="ECO:0000256" key="6">
    <source>
        <dbReference type="ARBA" id="ARBA00035223"/>
    </source>
</evidence>
<dbReference type="GO" id="GO:0005840">
    <property type="term" value="C:ribosome"/>
    <property type="evidence" value="ECO:0007669"/>
    <property type="project" value="UniProtKB-KW"/>
</dbReference>
<dbReference type="Pfam" id="PF01778">
    <property type="entry name" value="Ribosomal_L28e"/>
    <property type="match status" value="1"/>
</dbReference>
<dbReference type="FunFam" id="1.10.287.370:FF:000003">
    <property type="entry name" value="Prefoldin subunit 6"/>
    <property type="match status" value="1"/>
</dbReference>
<reference evidence="10" key="1">
    <citation type="submission" date="2020-06" db="EMBL/GenBank/DDBJ databases">
        <title>Draft genome of Bugula neritina, a colonial animal packing powerful symbionts and potential medicines.</title>
        <authorList>
            <person name="Rayko M."/>
        </authorList>
    </citation>
    <scope>NUCLEOTIDE SEQUENCE [LARGE SCALE GENOMIC DNA]</scope>
    <source>
        <strain evidence="10">Kwan_BN1</strain>
    </source>
</reference>
<feature type="domain" description="Ribosomal eL28/Mak16" evidence="9">
    <location>
        <begin position="8"/>
        <end position="118"/>
    </location>
</feature>
<evidence type="ECO:0000313" key="11">
    <source>
        <dbReference type="Proteomes" id="UP000593567"/>
    </source>
</evidence>
<dbReference type="CDD" id="cd23161">
    <property type="entry name" value="Prefoldin_6"/>
    <property type="match status" value="1"/>
</dbReference>
<sequence>MANVSSALQWSVIRKSSCFLIKRNGKNYTKEPSNLRGVNSYRYNGLVQEKTVGVEASADGKGVTLVTKNKNRNKPVKSHTRIPLKKNNSRRAFKTIMKTLKGQGYRKDLQAYKIKMASKSPQERLQAELNELKKVQRDLQNATESRQTLDAQLNENKLVKEELDLVKDNTKVYKLIGPALVQQPLVEARQNVSKRIEYISAELKRKEEQVKDLQKKQDGCQESMAKLKQEFDQLPPQPAANA</sequence>
<feature type="compositionally biased region" description="Basic and acidic residues" evidence="8">
    <location>
        <begin position="213"/>
        <end position="231"/>
    </location>
</feature>
<dbReference type="GO" id="GO:0051131">
    <property type="term" value="P:chaperone-mediated protein complex assembly"/>
    <property type="evidence" value="ECO:0007669"/>
    <property type="project" value="TreeGrafter"/>
</dbReference>
<dbReference type="AlphaFoldDB" id="A0A7J7KLA4"/>
<evidence type="ECO:0000313" key="10">
    <source>
        <dbReference type="EMBL" id="KAF6038236.1"/>
    </source>
</evidence>
<keyword evidence="3" id="KW-0689">Ribosomal protein</keyword>
<evidence type="ECO:0000256" key="4">
    <source>
        <dbReference type="ARBA" id="ARBA00023186"/>
    </source>
</evidence>
<proteinExistence type="inferred from homology"/>
<dbReference type="EMBL" id="VXIV02000446">
    <property type="protein sequence ID" value="KAF6038236.1"/>
    <property type="molecule type" value="Genomic_DNA"/>
</dbReference>
<evidence type="ECO:0000259" key="9">
    <source>
        <dbReference type="Pfam" id="PF01778"/>
    </source>
</evidence>
<dbReference type="GO" id="GO:0005737">
    <property type="term" value="C:cytoplasm"/>
    <property type="evidence" value="ECO:0007669"/>
    <property type="project" value="TreeGrafter"/>
</dbReference>
<dbReference type="InterPro" id="IPR002777">
    <property type="entry name" value="PFD_beta-like"/>
</dbReference>
<keyword evidence="5" id="KW-0687">Ribonucleoprotein</keyword>
<dbReference type="FunFam" id="3.30.390.110:FF:000002">
    <property type="entry name" value="60S ribosomal protein L28"/>
    <property type="match status" value="1"/>
</dbReference>
<dbReference type="Gene3D" id="1.10.287.370">
    <property type="match status" value="1"/>
</dbReference>
<organism evidence="10 11">
    <name type="scientific">Bugula neritina</name>
    <name type="common">Brown bryozoan</name>
    <name type="synonym">Sertularia neritina</name>
    <dbReference type="NCBI Taxonomy" id="10212"/>
    <lineage>
        <taxon>Eukaryota</taxon>
        <taxon>Metazoa</taxon>
        <taxon>Spiralia</taxon>
        <taxon>Lophotrochozoa</taxon>
        <taxon>Bryozoa</taxon>
        <taxon>Gymnolaemata</taxon>
        <taxon>Cheilostomatida</taxon>
        <taxon>Flustrina</taxon>
        <taxon>Buguloidea</taxon>
        <taxon>Bugulidae</taxon>
        <taxon>Bugula</taxon>
    </lineage>
</organism>
<dbReference type="GO" id="GO:0016272">
    <property type="term" value="C:prefoldin complex"/>
    <property type="evidence" value="ECO:0007669"/>
    <property type="project" value="InterPro"/>
</dbReference>
<evidence type="ECO:0000256" key="7">
    <source>
        <dbReference type="ARBA" id="ARBA00035330"/>
    </source>
</evidence>
<comment type="similarity">
    <text evidence="2">Belongs to the prefoldin subunit beta family.</text>
</comment>
<dbReference type="GO" id="GO:0006457">
    <property type="term" value="P:protein folding"/>
    <property type="evidence" value="ECO:0007669"/>
    <property type="project" value="InterPro"/>
</dbReference>
<dbReference type="PANTHER" id="PTHR21431">
    <property type="entry name" value="PREFOLDIN SUBUNIT 6"/>
    <property type="match status" value="1"/>
</dbReference>
<gene>
    <name evidence="10" type="ORF">EB796_003461</name>
</gene>
<feature type="region of interest" description="Disordered" evidence="8">
    <location>
        <begin position="213"/>
        <end position="242"/>
    </location>
</feature>
<dbReference type="Proteomes" id="UP000593567">
    <property type="component" value="Unassembled WGS sequence"/>
</dbReference>
<dbReference type="GO" id="GO:0051087">
    <property type="term" value="F:protein-folding chaperone binding"/>
    <property type="evidence" value="ECO:0007669"/>
    <property type="project" value="TreeGrafter"/>
</dbReference>
<name>A0A7J7KLA4_BUGNE</name>
<evidence type="ECO:0000256" key="3">
    <source>
        <dbReference type="ARBA" id="ARBA00022980"/>
    </source>
</evidence>
<keyword evidence="11" id="KW-1185">Reference proteome</keyword>
<keyword evidence="4" id="KW-0143">Chaperone</keyword>
<comment type="caution">
    <text evidence="10">The sequence shown here is derived from an EMBL/GenBank/DDBJ whole genome shotgun (WGS) entry which is preliminary data.</text>
</comment>
<dbReference type="PANTHER" id="PTHR21431:SF0">
    <property type="entry name" value="PREFOLDIN SUBUNIT 6"/>
    <property type="match status" value="1"/>
</dbReference>
<accession>A0A7J7KLA4</accession>
<protein>
    <recommendedName>
        <fullName evidence="6">Large ribosomal subunit protein eL28</fullName>
    </recommendedName>
    <alternativeName>
        <fullName evidence="7">60S ribosomal protein L28</fullName>
    </alternativeName>
</protein>
<evidence type="ECO:0000256" key="2">
    <source>
        <dbReference type="ARBA" id="ARBA00008045"/>
    </source>
</evidence>
<evidence type="ECO:0000256" key="1">
    <source>
        <dbReference type="ARBA" id="ARBA00007926"/>
    </source>
</evidence>
<evidence type="ECO:0000256" key="8">
    <source>
        <dbReference type="SAM" id="MobiDB-lite"/>
    </source>
</evidence>
<comment type="similarity">
    <text evidence="1">Belongs to the eukaryotic ribosomal protein eL28 family.</text>
</comment>
<dbReference type="InterPro" id="IPR029004">
    <property type="entry name" value="Ribosomal_eL28/Mak16"/>
</dbReference>
<dbReference type="GO" id="GO:0051082">
    <property type="term" value="F:unfolded protein binding"/>
    <property type="evidence" value="ECO:0007669"/>
    <property type="project" value="InterPro"/>
</dbReference>